<organism evidence="2 3">
    <name type="scientific">Candidatus Harrisonbacteria bacterium CG10_big_fil_rev_8_21_14_0_10_40_38</name>
    <dbReference type="NCBI Taxonomy" id="1974583"/>
    <lineage>
        <taxon>Bacteria</taxon>
        <taxon>Candidatus Harrisoniibacteriota</taxon>
    </lineage>
</organism>
<protein>
    <submittedName>
        <fullName evidence="2">Uncharacterized protein</fullName>
    </submittedName>
</protein>
<dbReference type="AlphaFoldDB" id="A0A2H0UVB8"/>
<feature type="region of interest" description="Disordered" evidence="1">
    <location>
        <begin position="56"/>
        <end position="75"/>
    </location>
</feature>
<gene>
    <name evidence="2" type="ORF">COU07_01780</name>
</gene>
<evidence type="ECO:0000313" key="3">
    <source>
        <dbReference type="Proteomes" id="UP000231157"/>
    </source>
</evidence>
<reference evidence="3" key="1">
    <citation type="submission" date="2017-09" db="EMBL/GenBank/DDBJ databases">
        <title>Depth-based differentiation of microbial function through sediment-hosted aquifers and enrichment of novel symbionts in the deep terrestrial subsurface.</title>
        <authorList>
            <person name="Probst A.J."/>
            <person name="Ladd B."/>
            <person name="Jarett J.K."/>
            <person name="Geller-Mcgrath D.E."/>
            <person name="Sieber C.M.K."/>
            <person name="Emerson J.B."/>
            <person name="Anantharaman K."/>
            <person name="Thomas B.C."/>
            <person name="Malmstrom R."/>
            <person name="Stieglmeier M."/>
            <person name="Klingl A."/>
            <person name="Woyke T."/>
            <person name="Ryan C.M."/>
            <person name="Banfield J.F."/>
        </authorList>
    </citation>
    <scope>NUCLEOTIDE SEQUENCE [LARGE SCALE GENOMIC DNA]</scope>
</reference>
<dbReference type="Proteomes" id="UP000231157">
    <property type="component" value="Unassembled WGS sequence"/>
</dbReference>
<dbReference type="EMBL" id="PFAZ01000001">
    <property type="protein sequence ID" value="PIR89606.1"/>
    <property type="molecule type" value="Genomic_DNA"/>
</dbReference>
<comment type="caution">
    <text evidence="2">The sequence shown here is derived from an EMBL/GenBank/DDBJ whole genome shotgun (WGS) entry which is preliminary data.</text>
</comment>
<accession>A0A2H0UVB8</accession>
<proteinExistence type="predicted"/>
<evidence type="ECO:0000256" key="1">
    <source>
        <dbReference type="SAM" id="MobiDB-lite"/>
    </source>
</evidence>
<evidence type="ECO:0000313" key="2">
    <source>
        <dbReference type="EMBL" id="PIR89606.1"/>
    </source>
</evidence>
<sequence length="75" mass="9109">MISEQALQDFMTIWREEKGEEISREEALEEATALLTIMNVTYRPIRKEWLQEYLEKHPEDRNDYDPKHEPTEQTK</sequence>
<name>A0A2H0UVB8_9BACT</name>